<dbReference type="AlphaFoldDB" id="A0A0E9QPZ1"/>
<reference evidence="1" key="1">
    <citation type="submission" date="2014-11" db="EMBL/GenBank/DDBJ databases">
        <authorList>
            <person name="Amaro Gonzalez C."/>
        </authorList>
    </citation>
    <scope>NUCLEOTIDE SEQUENCE</scope>
</reference>
<proteinExistence type="predicted"/>
<organism evidence="1">
    <name type="scientific">Anguilla anguilla</name>
    <name type="common">European freshwater eel</name>
    <name type="synonym">Muraena anguilla</name>
    <dbReference type="NCBI Taxonomy" id="7936"/>
    <lineage>
        <taxon>Eukaryota</taxon>
        <taxon>Metazoa</taxon>
        <taxon>Chordata</taxon>
        <taxon>Craniata</taxon>
        <taxon>Vertebrata</taxon>
        <taxon>Euteleostomi</taxon>
        <taxon>Actinopterygii</taxon>
        <taxon>Neopterygii</taxon>
        <taxon>Teleostei</taxon>
        <taxon>Anguilliformes</taxon>
        <taxon>Anguillidae</taxon>
        <taxon>Anguilla</taxon>
    </lineage>
</organism>
<dbReference type="EMBL" id="GBXM01090020">
    <property type="protein sequence ID" value="JAH18557.1"/>
    <property type="molecule type" value="Transcribed_RNA"/>
</dbReference>
<name>A0A0E9QPZ1_ANGAN</name>
<accession>A0A0E9QPZ1</accession>
<protein>
    <submittedName>
        <fullName evidence="1">Uncharacterized protein</fullName>
    </submittedName>
</protein>
<evidence type="ECO:0000313" key="1">
    <source>
        <dbReference type="EMBL" id="JAH18557.1"/>
    </source>
</evidence>
<reference evidence="1" key="2">
    <citation type="journal article" date="2015" name="Fish Shellfish Immunol.">
        <title>Early steps in the European eel (Anguilla anguilla)-Vibrio vulnificus interaction in the gills: Role of the RtxA13 toxin.</title>
        <authorList>
            <person name="Callol A."/>
            <person name="Pajuelo D."/>
            <person name="Ebbesson L."/>
            <person name="Teles M."/>
            <person name="MacKenzie S."/>
            <person name="Amaro C."/>
        </authorList>
    </citation>
    <scope>NUCLEOTIDE SEQUENCE</scope>
</reference>
<sequence>MGFYSGGLIYGDSSTFRPGALIKTLILA</sequence>